<keyword evidence="9" id="KW-1185">Reference proteome</keyword>
<dbReference type="PANTHER" id="PTHR34229">
    <property type="entry name" value="METAL TRANSPORT PROTEIN HI_1621-RELATED"/>
    <property type="match status" value="1"/>
</dbReference>
<name>A0AAJ0U5K9_9GAMM</name>
<dbReference type="PANTHER" id="PTHR34229:SF1">
    <property type="entry name" value="METAL TRANSPORT PROTEIN HI_1621-RELATED"/>
    <property type="match status" value="1"/>
</dbReference>
<evidence type="ECO:0000256" key="2">
    <source>
        <dbReference type="ARBA" id="ARBA00022448"/>
    </source>
</evidence>
<feature type="transmembrane region" description="Helical" evidence="7">
    <location>
        <begin position="36"/>
        <end position="57"/>
    </location>
</feature>
<evidence type="ECO:0000256" key="3">
    <source>
        <dbReference type="ARBA" id="ARBA00022475"/>
    </source>
</evidence>
<accession>A0AAJ0U5K9</accession>
<evidence type="ECO:0000313" key="9">
    <source>
        <dbReference type="Proteomes" id="UP001296776"/>
    </source>
</evidence>
<organism evidence="8 9">
    <name type="scientific">Halochromatium glycolicum</name>
    <dbReference type="NCBI Taxonomy" id="85075"/>
    <lineage>
        <taxon>Bacteria</taxon>
        <taxon>Pseudomonadati</taxon>
        <taxon>Pseudomonadota</taxon>
        <taxon>Gammaproteobacteria</taxon>
        <taxon>Chromatiales</taxon>
        <taxon>Chromatiaceae</taxon>
        <taxon>Halochromatium</taxon>
    </lineage>
</organism>
<evidence type="ECO:0000256" key="5">
    <source>
        <dbReference type="ARBA" id="ARBA00022989"/>
    </source>
</evidence>
<dbReference type="GO" id="GO:0005886">
    <property type="term" value="C:plasma membrane"/>
    <property type="evidence" value="ECO:0007669"/>
    <property type="project" value="UniProtKB-SubCell"/>
</dbReference>
<gene>
    <name evidence="8" type="ORF">CKO40_14345</name>
</gene>
<keyword evidence="4 7" id="KW-0812">Transmembrane</keyword>
<evidence type="ECO:0000313" key="8">
    <source>
        <dbReference type="EMBL" id="MBK1705705.1"/>
    </source>
</evidence>
<feature type="transmembrane region" description="Helical" evidence="7">
    <location>
        <begin position="69"/>
        <end position="92"/>
    </location>
</feature>
<reference evidence="8" key="1">
    <citation type="submission" date="2017-08" db="EMBL/GenBank/DDBJ databases">
        <authorList>
            <person name="Imhoff J.F."/>
            <person name="Rahn T."/>
            <person name="Kuenzel S."/>
            <person name="Neulinger S.C."/>
        </authorList>
    </citation>
    <scope>NUCLEOTIDE SEQUENCE</scope>
    <source>
        <strain evidence="8">DSM 11080</strain>
    </source>
</reference>
<reference evidence="8" key="2">
    <citation type="journal article" date="2020" name="Microorganisms">
        <title>Osmotic Adaptation and Compatible Solute Biosynthesis of Phototrophic Bacteria as Revealed from Genome Analyses.</title>
        <authorList>
            <person name="Imhoff J.F."/>
            <person name="Rahn T."/>
            <person name="Kunzel S."/>
            <person name="Keller A."/>
            <person name="Neulinger S.C."/>
        </authorList>
    </citation>
    <scope>NUCLEOTIDE SEQUENCE</scope>
    <source>
        <strain evidence="8">DSM 11080</strain>
    </source>
</reference>
<evidence type="ECO:0000256" key="6">
    <source>
        <dbReference type="ARBA" id="ARBA00023136"/>
    </source>
</evidence>
<dbReference type="Gene3D" id="1.10.1760.20">
    <property type="match status" value="1"/>
</dbReference>
<comment type="subcellular location">
    <subcellularLocation>
        <location evidence="1">Cell membrane</location>
        <topology evidence="1">Multi-pass membrane protein</topology>
    </subcellularLocation>
</comment>
<feature type="transmembrane region" description="Helical" evidence="7">
    <location>
        <begin position="7"/>
        <end position="30"/>
    </location>
</feature>
<evidence type="ECO:0000256" key="4">
    <source>
        <dbReference type="ARBA" id="ARBA00022692"/>
    </source>
</evidence>
<dbReference type="Pfam" id="PF01891">
    <property type="entry name" value="CbiM"/>
    <property type="match status" value="1"/>
</dbReference>
<dbReference type="Proteomes" id="UP001296776">
    <property type="component" value="Unassembled WGS sequence"/>
</dbReference>
<feature type="transmembrane region" description="Helical" evidence="7">
    <location>
        <begin position="98"/>
        <end position="119"/>
    </location>
</feature>
<evidence type="ECO:0000256" key="7">
    <source>
        <dbReference type="SAM" id="Phobius"/>
    </source>
</evidence>
<keyword evidence="3" id="KW-1003">Cell membrane</keyword>
<dbReference type="NCBIfam" id="NF004903">
    <property type="entry name" value="PRK06265.1-3"/>
    <property type="match status" value="1"/>
</dbReference>
<dbReference type="GO" id="GO:0000041">
    <property type="term" value="P:transition metal ion transport"/>
    <property type="evidence" value="ECO:0007669"/>
    <property type="project" value="InterPro"/>
</dbReference>
<proteinExistence type="predicted"/>
<comment type="caution">
    <text evidence="8">The sequence shown here is derived from an EMBL/GenBank/DDBJ whole genome shotgun (WGS) entry which is preliminary data.</text>
</comment>
<dbReference type="NCBIfam" id="NF004905">
    <property type="entry name" value="PRK06265.1-5"/>
    <property type="match status" value="1"/>
</dbReference>
<dbReference type="InterPro" id="IPR002751">
    <property type="entry name" value="CbiM/NikMN"/>
</dbReference>
<dbReference type="EMBL" id="NRSJ01000026">
    <property type="protein sequence ID" value="MBK1705705.1"/>
    <property type="molecule type" value="Genomic_DNA"/>
</dbReference>
<feature type="transmembrane region" description="Helical" evidence="7">
    <location>
        <begin position="186"/>
        <end position="209"/>
    </location>
</feature>
<evidence type="ECO:0000256" key="1">
    <source>
        <dbReference type="ARBA" id="ARBA00004651"/>
    </source>
</evidence>
<keyword evidence="5 7" id="KW-1133">Transmembrane helix</keyword>
<sequence length="228" mass="23316">MAHIPDGVVSAPVLITGALGSAVLLGLALRQVREEALPQAAVLAAAFFVSSLVSIPLGPSSVHLLLNGLMGLVLGWAAVPALFVALLLQAVFFGHGGLVVLGVNTLNLAIPALCCALLFRPLLARLVEPRPTPAGESMPSVTPQERRRGFLIGLTAGALAVLLTGALVMASLLLSGEAFAPAARVIGITFLPLAAIEGLLTGVVIAFLLRVEPAVLALDQPLDRLSDA</sequence>
<dbReference type="AlphaFoldDB" id="A0AAJ0U5K9"/>
<protein>
    <submittedName>
        <fullName evidence="8">Cobalamin biosynthesis protein CbiM</fullName>
    </submittedName>
</protein>
<keyword evidence="2" id="KW-0813">Transport</keyword>
<keyword evidence="6 7" id="KW-0472">Membrane</keyword>
<dbReference type="RefSeq" id="WP_200346923.1">
    <property type="nucleotide sequence ID" value="NZ_NRSJ01000026.1"/>
</dbReference>
<feature type="transmembrane region" description="Helical" evidence="7">
    <location>
        <begin position="150"/>
        <end position="174"/>
    </location>
</feature>